<feature type="compositionally biased region" description="Polar residues" evidence="2">
    <location>
        <begin position="137"/>
        <end position="153"/>
    </location>
</feature>
<evidence type="ECO:0000313" key="4">
    <source>
        <dbReference type="Proteomes" id="UP001341840"/>
    </source>
</evidence>
<feature type="region of interest" description="Disordered" evidence="2">
    <location>
        <begin position="263"/>
        <end position="287"/>
    </location>
</feature>
<evidence type="ECO:0000256" key="1">
    <source>
        <dbReference type="SAM" id="Coils"/>
    </source>
</evidence>
<evidence type="ECO:0000256" key="2">
    <source>
        <dbReference type="SAM" id="MobiDB-lite"/>
    </source>
</evidence>
<feature type="region of interest" description="Disordered" evidence="2">
    <location>
        <begin position="183"/>
        <end position="207"/>
    </location>
</feature>
<gene>
    <name evidence="3" type="ORF">PIB30_084641</name>
</gene>
<reference evidence="3 4" key="1">
    <citation type="journal article" date="2023" name="Plants (Basel)">
        <title>Bridging the Gap: Combining Genomics and Transcriptomics Approaches to Understand Stylosanthes scabra, an Orphan Legume from the Brazilian Caatinga.</title>
        <authorList>
            <person name="Ferreira-Neto J.R.C."/>
            <person name="da Silva M.D."/>
            <person name="Binneck E."/>
            <person name="de Melo N.F."/>
            <person name="da Silva R.H."/>
            <person name="de Melo A.L.T.M."/>
            <person name="Pandolfi V."/>
            <person name="Bustamante F.O."/>
            <person name="Brasileiro-Vidal A.C."/>
            <person name="Benko-Iseppon A.M."/>
        </authorList>
    </citation>
    <scope>NUCLEOTIDE SEQUENCE [LARGE SCALE GENOMIC DNA]</scope>
    <source>
        <tissue evidence="3">Leaves</tissue>
    </source>
</reference>
<name>A0ABU6URF8_9FABA</name>
<feature type="region of interest" description="Disordered" evidence="2">
    <location>
        <begin position="64"/>
        <end position="164"/>
    </location>
</feature>
<comment type="caution">
    <text evidence="3">The sequence shown here is derived from an EMBL/GenBank/DDBJ whole genome shotgun (WGS) entry which is preliminary data.</text>
</comment>
<keyword evidence="1" id="KW-0175">Coiled coil</keyword>
<keyword evidence="4" id="KW-1185">Reference proteome</keyword>
<sequence length="512" mass="57314">MARQMGFSQAIPVPFSLDERDQVCFLKSNSIKEIESILARNKEALKCYKPTDCEPRYFVTKGGSLKASSAASNPQEDPPQNSVSSSTRLPTIEDSQQDLDASPKEASSKSKESPLKNPAHVEVPNQNRPEQKDHSPPANQEVSLDSSKGYSISQEKDLSPEKTDALIDQDALTKITSGQIQNADVSRIPANENVGAQNVPKPINSNGGDDLLVVVQNSDDPKPKDAQVISKLKGPTSQIPITIEGDSDLEDLVKVISETKAGSSQGKSLSETKSVQQQINTPASEKKTEIARKRLESSTNKLLISAAEKMIRLLRHSIYEIQNNEELTFELTRVSSCLVENQFPPECREKVKLFNVIFSNLIRTRDRLNLIRNEAVTAKENNDNLIAAEETMKEKCSRYEKHLEEASLTLESYSKDRKDLEKELAAIQAKIKDIENKVARIRVPFEKTQSKKQELDANLARIAESKTEAQRTLESLKNEELKETKCMTEFDKDRLELKTFLEGFLKEKQNQD</sequence>
<feature type="compositionally biased region" description="Basic and acidic residues" evidence="2">
    <location>
        <begin position="154"/>
        <end position="164"/>
    </location>
</feature>
<accession>A0ABU6URF8</accession>
<feature type="compositionally biased region" description="Polar residues" evidence="2">
    <location>
        <begin position="73"/>
        <end position="89"/>
    </location>
</feature>
<feature type="compositionally biased region" description="Polar residues" evidence="2">
    <location>
        <begin position="263"/>
        <end position="283"/>
    </location>
</feature>
<dbReference type="Proteomes" id="UP001341840">
    <property type="component" value="Unassembled WGS sequence"/>
</dbReference>
<proteinExistence type="predicted"/>
<feature type="compositionally biased region" description="Basic and acidic residues" evidence="2">
    <location>
        <begin position="101"/>
        <end position="114"/>
    </location>
</feature>
<feature type="coiled-coil region" evidence="1">
    <location>
        <begin position="396"/>
        <end position="482"/>
    </location>
</feature>
<protein>
    <submittedName>
        <fullName evidence="3">Uncharacterized protein</fullName>
    </submittedName>
</protein>
<dbReference type="EMBL" id="JASCZI010122208">
    <property type="protein sequence ID" value="MED6163905.1"/>
    <property type="molecule type" value="Genomic_DNA"/>
</dbReference>
<organism evidence="3 4">
    <name type="scientific">Stylosanthes scabra</name>
    <dbReference type="NCBI Taxonomy" id="79078"/>
    <lineage>
        <taxon>Eukaryota</taxon>
        <taxon>Viridiplantae</taxon>
        <taxon>Streptophyta</taxon>
        <taxon>Embryophyta</taxon>
        <taxon>Tracheophyta</taxon>
        <taxon>Spermatophyta</taxon>
        <taxon>Magnoliopsida</taxon>
        <taxon>eudicotyledons</taxon>
        <taxon>Gunneridae</taxon>
        <taxon>Pentapetalae</taxon>
        <taxon>rosids</taxon>
        <taxon>fabids</taxon>
        <taxon>Fabales</taxon>
        <taxon>Fabaceae</taxon>
        <taxon>Papilionoideae</taxon>
        <taxon>50 kb inversion clade</taxon>
        <taxon>dalbergioids sensu lato</taxon>
        <taxon>Dalbergieae</taxon>
        <taxon>Pterocarpus clade</taxon>
        <taxon>Stylosanthes</taxon>
    </lineage>
</organism>
<evidence type="ECO:0000313" key="3">
    <source>
        <dbReference type="EMBL" id="MED6163905.1"/>
    </source>
</evidence>